<gene>
    <name evidence="2" type="ORF">PPROV_000400200</name>
</gene>
<reference evidence="2" key="1">
    <citation type="submission" date="2020-10" db="EMBL/GenBank/DDBJ databases">
        <title>Unveiling of a novel bifunctional photoreceptor, Dualchrome1, isolated from a cosmopolitan green alga.</title>
        <authorList>
            <person name="Suzuki S."/>
            <person name="Kawachi M."/>
        </authorList>
    </citation>
    <scope>NUCLEOTIDE SEQUENCE</scope>
    <source>
        <strain evidence="2">NIES 2893</strain>
    </source>
</reference>
<protein>
    <recommendedName>
        <fullName evidence="4">Ribosomal protein L1</fullName>
    </recommendedName>
</protein>
<feature type="region of interest" description="Disordered" evidence="1">
    <location>
        <begin position="197"/>
        <end position="216"/>
    </location>
</feature>
<dbReference type="PANTHER" id="PTHR23105">
    <property type="entry name" value="RIBOSOMAL PROTEIN L7AE FAMILY MEMBER"/>
    <property type="match status" value="1"/>
</dbReference>
<evidence type="ECO:0000313" key="3">
    <source>
        <dbReference type="Proteomes" id="UP000660262"/>
    </source>
</evidence>
<dbReference type="InterPro" id="IPR050257">
    <property type="entry name" value="eL8/uL1-like"/>
</dbReference>
<feature type="compositionally biased region" description="Acidic residues" evidence="1">
    <location>
        <begin position="304"/>
        <end position="322"/>
    </location>
</feature>
<dbReference type="SUPFAM" id="SSF56808">
    <property type="entry name" value="Ribosomal protein L1"/>
    <property type="match status" value="1"/>
</dbReference>
<sequence length="366" mass="39491">MAPPLVNASSPVSSSQVTSAVEALQKWLVGSSASGKGGKSKSSLFDDIDPALAHVHVLLSLHKTPLRNDGTPTPASSSKPRLIKIPHPILKWREASVCVIVRDDDGGRSTPTGAKPSGKAKQAKALVNAMEASAGITKVLGISKLRAKYKPYEAKRQLLNEYDVFLADDRILPLLPKLLGKHFFKRKKQPMPVNLVKQESKNAPKRHSRSQEGAPFREDWSKAVREVVEGTSVVLRAGSCVSVRAADAVNHTPKQASENILAVIESVLPHVGGFENLQGVFVKVAESVALPVYQAEGGAQPPKEEEENDDEDDDEEQEQEEVEEKKKKGAVESRKRRAVPGAHAAAAAAAADPPKKKRKQPKARLA</sequence>
<feature type="compositionally biased region" description="Basic residues" evidence="1">
    <location>
        <begin position="355"/>
        <end position="366"/>
    </location>
</feature>
<dbReference type="InterPro" id="IPR016095">
    <property type="entry name" value="Ribosomal_uL1_3-a/b-sand"/>
</dbReference>
<dbReference type="Pfam" id="PF00687">
    <property type="entry name" value="Ribosomal_L1"/>
    <property type="match status" value="1"/>
</dbReference>
<accession>A0A830HHJ5</accession>
<dbReference type="InterPro" id="IPR028364">
    <property type="entry name" value="Ribosomal_uL1/biogenesis"/>
</dbReference>
<feature type="region of interest" description="Disordered" evidence="1">
    <location>
        <begin position="293"/>
        <end position="366"/>
    </location>
</feature>
<organism evidence="2 3">
    <name type="scientific">Pycnococcus provasolii</name>
    <dbReference type="NCBI Taxonomy" id="41880"/>
    <lineage>
        <taxon>Eukaryota</taxon>
        <taxon>Viridiplantae</taxon>
        <taxon>Chlorophyta</taxon>
        <taxon>Pseudoscourfieldiophyceae</taxon>
        <taxon>Pseudoscourfieldiales</taxon>
        <taxon>Pycnococcaceae</taxon>
        <taxon>Pycnococcus</taxon>
    </lineage>
</organism>
<evidence type="ECO:0000313" key="2">
    <source>
        <dbReference type="EMBL" id="GHP05250.1"/>
    </source>
</evidence>
<feature type="compositionally biased region" description="Low complexity" evidence="1">
    <location>
        <begin position="339"/>
        <end position="352"/>
    </location>
</feature>
<dbReference type="CDD" id="cd00403">
    <property type="entry name" value="Ribosomal_L1"/>
    <property type="match status" value="1"/>
</dbReference>
<feature type="compositionally biased region" description="Basic and acidic residues" evidence="1">
    <location>
        <begin position="323"/>
        <end position="333"/>
    </location>
</feature>
<name>A0A830HHJ5_9CHLO</name>
<comment type="caution">
    <text evidence="2">The sequence shown here is derived from an EMBL/GenBank/DDBJ whole genome shotgun (WGS) entry which is preliminary data.</text>
</comment>
<evidence type="ECO:0000256" key="1">
    <source>
        <dbReference type="SAM" id="MobiDB-lite"/>
    </source>
</evidence>
<proteinExistence type="predicted"/>
<dbReference type="Proteomes" id="UP000660262">
    <property type="component" value="Unassembled WGS sequence"/>
</dbReference>
<dbReference type="GO" id="GO:0003723">
    <property type="term" value="F:RNA binding"/>
    <property type="evidence" value="ECO:0007669"/>
    <property type="project" value="InterPro"/>
</dbReference>
<dbReference type="InterPro" id="IPR023674">
    <property type="entry name" value="Ribosomal_uL1-like"/>
</dbReference>
<evidence type="ECO:0008006" key="4">
    <source>
        <dbReference type="Google" id="ProtNLM"/>
    </source>
</evidence>
<dbReference type="AlphaFoldDB" id="A0A830HHJ5"/>
<dbReference type="OrthoDB" id="10251727at2759"/>
<keyword evidence="3" id="KW-1185">Reference proteome</keyword>
<dbReference type="EMBL" id="BNJQ01000009">
    <property type="protein sequence ID" value="GHP05250.1"/>
    <property type="molecule type" value="Genomic_DNA"/>
</dbReference>
<dbReference type="Gene3D" id="3.40.50.790">
    <property type="match status" value="1"/>
</dbReference>